<reference evidence="3" key="3">
    <citation type="submission" date="2020-12" db="UniProtKB">
        <authorList>
            <consortium name="EnsemblPlants"/>
        </authorList>
    </citation>
    <scope>IDENTIFICATION</scope>
</reference>
<evidence type="ECO:0000256" key="1">
    <source>
        <dbReference type="SAM" id="MobiDB-lite"/>
    </source>
</evidence>
<evidence type="ECO:0000313" key="3">
    <source>
        <dbReference type="EnsemblPlants" id="PAC:32924584.CDS.1"/>
    </source>
</evidence>
<protein>
    <submittedName>
        <fullName evidence="2 3">Uncharacterized protein</fullName>
    </submittedName>
</protein>
<dbReference type="EnsemblPlants" id="Pp3c7_20620V3.1">
    <property type="protein sequence ID" value="PAC:32924584.CDS.1"/>
    <property type="gene ID" value="Pp3c7_20620"/>
</dbReference>
<accession>A9RD14</accession>
<evidence type="ECO:0000313" key="4">
    <source>
        <dbReference type="Proteomes" id="UP000006727"/>
    </source>
</evidence>
<dbReference type="AlphaFoldDB" id="A9RD14"/>
<reference evidence="2 4" key="2">
    <citation type="journal article" date="2018" name="Plant J.">
        <title>The Physcomitrella patens chromosome-scale assembly reveals moss genome structure and evolution.</title>
        <authorList>
            <person name="Lang D."/>
            <person name="Ullrich K.K."/>
            <person name="Murat F."/>
            <person name="Fuchs J."/>
            <person name="Jenkins J."/>
            <person name="Haas F.B."/>
            <person name="Piednoel M."/>
            <person name="Gundlach H."/>
            <person name="Van Bel M."/>
            <person name="Meyberg R."/>
            <person name="Vives C."/>
            <person name="Morata J."/>
            <person name="Symeonidi A."/>
            <person name="Hiss M."/>
            <person name="Muchero W."/>
            <person name="Kamisugi Y."/>
            <person name="Saleh O."/>
            <person name="Blanc G."/>
            <person name="Decker E.L."/>
            <person name="van Gessel N."/>
            <person name="Grimwood J."/>
            <person name="Hayes R.D."/>
            <person name="Graham S.W."/>
            <person name="Gunter L.E."/>
            <person name="McDaniel S.F."/>
            <person name="Hoernstein S.N.W."/>
            <person name="Larsson A."/>
            <person name="Li F.W."/>
            <person name="Perroud P.F."/>
            <person name="Phillips J."/>
            <person name="Ranjan P."/>
            <person name="Rokshar D.S."/>
            <person name="Rothfels C.J."/>
            <person name="Schneider L."/>
            <person name="Shu S."/>
            <person name="Stevenson D.W."/>
            <person name="Thummler F."/>
            <person name="Tillich M."/>
            <person name="Villarreal Aguilar J.C."/>
            <person name="Widiez T."/>
            <person name="Wong G.K."/>
            <person name="Wymore A."/>
            <person name="Zhang Y."/>
            <person name="Zimmer A.D."/>
            <person name="Quatrano R.S."/>
            <person name="Mayer K.F.X."/>
            <person name="Goodstein D."/>
            <person name="Casacuberta J.M."/>
            <person name="Vandepoele K."/>
            <person name="Reski R."/>
            <person name="Cuming A.C."/>
            <person name="Tuskan G.A."/>
            <person name="Maumus F."/>
            <person name="Salse J."/>
            <person name="Schmutz J."/>
            <person name="Rensing S.A."/>
        </authorList>
    </citation>
    <scope>NUCLEOTIDE SEQUENCE [LARGE SCALE GENOMIC DNA]</scope>
    <source>
        <strain evidence="3 4">cv. Gransden 2004</strain>
    </source>
</reference>
<gene>
    <name evidence="2" type="ORF">PHYPA_010626</name>
</gene>
<keyword evidence="4" id="KW-1185">Reference proteome</keyword>
<evidence type="ECO:0000313" key="2">
    <source>
        <dbReference type="EMBL" id="PNR51439.1"/>
    </source>
</evidence>
<name>A9RD14_PHYPA</name>
<dbReference type="Proteomes" id="UP000006727">
    <property type="component" value="Chromosome 7"/>
</dbReference>
<feature type="region of interest" description="Disordered" evidence="1">
    <location>
        <begin position="13"/>
        <end position="66"/>
    </location>
</feature>
<dbReference type="PaxDb" id="3218-PP1S2_352V6.1"/>
<dbReference type="Gramene" id="Pp3c7_20620V3.1">
    <property type="protein sequence ID" value="PAC:32924584.CDS.1"/>
    <property type="gene ID" value="Pp3c7_20620"/>
</dbReference>
<sequence>MQAQLTTRQVAKLEKGQGMCRIKGAPEHHLSAPTSGADSEVLGPKAKKGHHATVPRNPLPTSLCRNRDFQSNPRRIWYSQGYEVTLSRTYALFSSCTSRLYRFYIEVETASPDHVDCTE</sequence>
<dbReference type="HOGENOM" id="CLU_2065432_0_0_1"/>
<dbReference type="EMBL" id="ABEU02000007">
    <property type="protein sequence ID" value="PNR51439.1"/>
    <property type="molecule type" value="Genomic_DNA"/>
</dbReference>
<proteinExistence type="predicted"/>
<organism evidence="2">
    <name type="scientific">Physcomitrium patens</name>
    <name type="common">Spreading-leaved earth moss</name>
    <name type="synonym">Physcomitrella patens</name>
    <dbReference type="NCBI Taxonomy" id="3218"/>
    <lineage>
        <taxon>Eukaryota</taxon>
        <taxon>Viridiplantae</taxon>
        <taxon>Streptophyta</taxon>
        <taxon>Embryophyta</taxon>
        <taxon>Bryophyta</taxon>
        <taxon>Bryophytina</taxon>
        <taxon>Bryopsida</taxon>
        <taxon>Funariidae</taxon>
        <taxon>Funariales</taxon>
        <taxon>Funariaceae</taxon>
        <taxon>Physcomitrium</taxon>
    </lineage>
</organism>
<reference evidence="2 4" key="1">
    <citation type="journal article" date="2008" name="Science">
        <title>The Physcomitrella genome reveals evolutionary insights into the conquest of land by plants.</title>
        <authorList>
            <person name="Rensing S."/>
            <person name="Lang D."/>
            <person name="Zimmer A."/>
            <person name="Terry A."/>
            <person name="Salamov A."/>
            <person name="Shapiro H."/>
            <person name="Nishiyama T."/>
            <person name="Perroud P.-F."/>
            <person name="Lindquist E."/>
            <person name="Kamisugi Y."/>
            <person name="Tanahashi T."/>
            <person name="Sakakibara K."/>
            <person name="Fujita T."/>
            <person name="Oishi K."/>
            <person name="Shin-I T."/>
            <person name="Kuroki Y."/>
            <person name="Toyoda A."/>
            <person name="Suzuki Y."/>
            <person name="Hashimoto A."/>
            <person name="Yamaguchi K."/>
            <person name="Sugano A."/>
            <person name="Kohara Y."/>
            <person name="Fujiyama A."/>
            <person name="Anterola A."/>
            <person name="Aoki S."/>
            <person name="Ashton N."/>
            <person name="Barbazuk W.B."/>
            <person name="Barker E."/>
            <person name="Bennetzen J."/>
            <person name="Bezanilla M."/>
            <person name="Blankenship R."/>
            <person name="Cho S.H."/>
            <person name="Dutcher S."/>
            <person name="Estelle M."/>
            <person name="Fawcett J.A."/>
            <person name="Gundlach H."/>
            <person name="Hanada K."/>
            <person name="Heyl A."/>
            <person name="Hicks K.A."/>
            <person name="Hugh J."/>
            <person name="Lohr M."/>
            <person name="Mayer K."/>
            <person name="Melkozernov A."/>
            <person name="Murata T."/>
            <person name="Nelson D."/>
            <person name="Pils B."/>
            <person name="Prigge M."/>
            <person name="Reiss B."/>
            <person name="Renner T."/>
            <person name="Rombauts S."/>
            <person name="Rushton P."/>
            <person name="Sanderfoot A."/>
            <person name="Schween G."/>
            <person name="Shiu S.-H."/>
            <person name="Stueber K."/>
            <person name="Theodoulou F.L."/>
            <person name="Tu H."/>
            <person name="Van de Peer Y."/>
            <person name="Verrier P.J."/>
            <person name="Waters E."/>
            <person name="Wood A."/>
            <person name="Yang L."/>
            <person name="Cove D."/>
            <person name="Cuming A."/>
            <person name="Hasebe M."/>
            <person name="Lucas S."/>
            <person name="Mishler D.B."/>
            <person name="Reski R."/>
            <person name="Grigoriev I."/>
            <person name="Quatrano R.S."/>
            <person name="Boore J.L."/>
        </authorList>
    </citation>
    <scope>NUCLEOTIDE SEQUENCE [LARGE SCALE GENOMIC DNA]</scope>
    <source>
        <strain evidence="3 4">cv. Gransden 2004</strain>
    </source>
</reference>
<dbReference type="InParanoid" id="A9RD14"/>